<feature type="signal peptide" evidence="1">
    <location>
        <begin position="1"/>
        <end position="25"/>
    </location>
</feature>
<dbReference type="Gene3D" id="2.40.50.870">
    <property type="entry name" value="Protein of unknown function (DUF3299)"/>
    <property type="match status" value="1"/>
</dbReference>
<reference evidence="2 3" key="1">
    <citation type="submission" date="2019-04" db="EMBL/GenBank/DDBJ databases">
        <title>Alteromonas portus sp. nov., an alginate lyase-excreting marine bacterium.</title>
        <authorList>
            <person name="Huang H."/>
            <person name="Mo K."/>
            <person name="Bao S."/>
        </authorList>
    </citation>
    <scope>NUCLEOTIDE SEQUENCE [LARGE SCALE GENOMIC DNA]</scope>
    <source>
        <strain evidence="2 3">HB161718</strain>
    </source>
</reference>
<keyword evidence="3" id="KW-1185">Reference proteome</keyword>
<keyword evidence="1" id="KW-0732">Signal</keyword>
<dbReference type="OrthoDB" id="9784998at2"/>
<gene>
    <name evidence="2" type="ORF">E5672_16090</name>
</gene>
<organism evidence="2 3">
    <name type="scientific">Alteromonas portus</name>
    <dbReference type="NCBI Taxonomy" id="2565549"/>
    <lineage>
        <taxon>Bacteria</taxon>
        <taxon>Pseudomonadati</taxon>
        <taxon>Pseudomonadota</taxon>
        <taxon>Gammaproteobacteria</taxon>
        <taxon>Alteromonadales</taxon>
        <taxon>Alteromonadaceae</taxon>
        <taxon>Alteromonas/Salinimonas group</taxon>
        <taxon>Alteromonas</taxon>
    </lineage>
</organism>
<feature type="chain" id="PRO_5020546993" evidence="1">
    <location>
        <begin position="26"/>
        <end position="165"/>
    </location>
</feature>
<dbReference type="Pfam" id="PF11736">
    <property type="entry name" value="DUF3299"/>
    <property type="match status" value="1"/>
</dbReference>
<dbReference type="Proteomes" id="UP000305471">
    <property type="component" value="Unassembled WGS sequence"/>
</dbReference>
<dbReference type="RefSeq" id="WP_136783140.1">
    <property type="nucleotide sequence ID" value="NZ_SWCO01000009.1"/>
</dbReference>
<sequence length="165" mass="18160">MIHHKLSMPSLFAVIMMVVTFNALADEAPVKALVEVYWEDLVPEGFNELAPPSVQHNGEMSQLQPDAPVVDTFDGKRVKIPGFVVPLEGTAELTTEFLLVPYFGACIHVPPPPSNQIVYVKFEEGVRIDNIYDAIWVTGELSTDGWKGDIASVGYRLKGEAVEGF</sequence>
<name>A0A4U0ZBS6_9ALTE</name>
<dbReference type="EMBL" id="SWCO01000009">
    <property type="protein sequence ID" value="TKB02017.1"/>
    <property type="molecule type" value="Genomic_DNA"/>
</dbReference>
<proteinExistence type="predicted"/>
<accession>A0A4U0ZBS6</accession>
<comment type="caution">
    <text evidence="2">The sequence shown here is derived from an EMBL/GenBank/DDBJ whole genome shotgun (WGS) entry which is preliminary data.</text>
</comment>
<evidence type="ECO:0000313" key="2">
    <source>
        <dbReference type="EMBL" id="TKB02017.1"/>
    </source>
</evidence>
<evidence type="ECO:0000313" key="3">
    <source>
        <dbReference type="Proteomes" id="UP000305471"/>
    </source>
</evidence>
<evidence type="ECO:0000256" key="1">
    <source>
        <dbReference type="SAM" id="SignalP"/>
    </source>
</evidence>
<dbReference type="InterPro" id="IPR021727">
    <property type="entry name" value="DUF3299"/>
</dbReference>
<protein>
    <submittedName>
        <fullName evidence="2">DUF3299 domain-containing protein</fullName>
    </submittedName>
</protein>
<dbReference type="AlphaFoldDB" id="A0A4U0ZBS6"/>